<reference evidence="2" key="1">
    <citation type="submission" date="2021-03" db="EMBL/GenBank/DDBJ databases">
        <authorList>
            <person name="Wang G."/>
        </authorList>
    </citation>
    <scope>NUCLEOTIDE SEQUENCE</scope>
    <source>
        <strain evidence="2">KCTC 12899</strain>
    </source>
</reference>
<dbReference type="AlphaFoldDB" id="A0A8J7Q6F0"/>
<evidence type="ECO:0000256" key="1">
    <source>
        <dbReference type="SAM" id="SignalP"/>
    </source>
</evidence>
<proteinExistence type="predicted"/>
<keyword evidence="3" id="KW-1185">Reference proteome</keyword>
<dbReference type="RefSeq" id="WP_207858213.1">
    <property type="nucleotide sequence ID" value="NZ_JAFREP010000005.1"/>
</dbReference>
<evidence type="ECO:0000313" key="2">
    <source>
        <dbReference type="EMBL" id="MBO1318444.1"/>
    </source>
</evidence>
<keyword evidence="1" id="KW-0732">Signal</keyword>
<evidence type="ECO:0008006" key="4">
    <source>
        <dbReference type="Google" id="ProtNLM"/>
    </source>
</evidence>
<gene>
    <name evidence="2" type="ORF">J3U88_08250</name>
</gene>
<dbReference type="Proteomes" id="UP000664417">
    <property type="component" value="Unassembled WGS sequence"/>
</dbReference>
<comment type="caution">
    <text evidence="2">The sequence shown here is derived from an EMBL/GenBank/DDBJ whole genome shotgun (WGS) entry which is preliminary data.</text>
</comment>
<sequence length="143" mass="16579">MKRAILRTAILTAVLATWACNQKKTDADVFDQSPVQLIITADVRRGIEPLYVEFSGYLETEETTIAEEVREVVWIIDGPGSYHKEIAQESYNYQDEEANNDAFFHFTYDFLKAGNYRVKASINNGKYKSRPVRIHVEENRNRR</sequence>
<protein>
    <recommendedName>
        <fullName evidence="4">DUF4625 domain-containing protein</fullName>
    </recommendedName>
</protein>
<feature type="chain" id="PRO_5035290893" description="DUF4625 domain-containing protein" evidence="1">
    <location>
        <begin position="20"/>
        <end position="143"/>
    </location>
</feature>
<dbReference type="EMBL" id="JAFREP010000005">
    <property type="protein sequence ID" value="MBO1318444.1"/>
    <property type="molecule type" value="Genomic_DNA"/>
</dbReference>
<name>A0A8J7Q6F0_9BACT</name>
<feature type="signal peptide" evidence="1">
    <location>
        <begin position="1"/>
        <end position="19"/>
    </location>
</feature>
<evidence type="ECO:0000313" key="3">
    <source>
        <dbReference type="Proteomes" id="UP000664417"/>
    </source>
</evidence>
<accession>A0A8J7Q6F0</accession>
<organism evidence="2 3">
    <name type="scientific">Acanthopleuribacter pedis</name>
    <dbReference type="NCBI Taxonomy" id="442870"/>
    <lineage>
        <taxon>Bacteria</taxon>
        <taxon>Pseudomonadati</taxon>
        <taxon>Acidobacteriota</taxon>
        <taxon>Holophagae</taxon>
        <taxon>Acanthopleuribacterales</taxon>
        <taxon>Acanthopleuribacteraceae</taxon>
        <taxon>Acanthopleuribacter</taxon>
    </lineage>
</organism>